<reference evidence="2" key="2">
    <citation type="submission" date="2013-04" db="UniProtKB">
        <authorList>
            <consortium name="EnsemblPlants"/>
        </authorList>
    </citation>
    <scope>IDENTIFICATION</scope>
</reference>
<feature type="transmembrane region" description="Helical" evidence="1">
    <location>
        <begin position="134"/>
        <end position="154"/>
    </location>
</feature>
<feature type="transmembrane region" description="Helical" evidence="1">
    <location>
        <begin position="67"/>
        <end position="88"/>
    </location>
</feature>
<dbReference type="STRING" id="4533.J3KZM2"/>
<dbReference type="OMA" id="VNTCASR"/>
<evidence type="ECO:0000313" key="2">
    <source>
        <dbReference type="EnsemblPlants" id="OB01G24280.1"/>
    </source>
</evidence>
<feature type="transmembrane region" description="Helical" evidence="1">
    <location>
        <begin position="296"/>
        <end position="313"/>
    </location>
</feature>
<dbReference type="HOGENOM" id="CLU_034510_0_0_1"/>
<keyword evidence="1" id="KW-0812">Transmembrane</keyword>
<dbReference type="AlphaFoldDB" id="J3KZM2"/>
<dbReference type="eggNOG" id="ENOG502R3H4">
    <property type="taxonomic scope" value="Eukaryota"/>
</dbReference>
<dbReference type="Proteomes" id="UP000006038">
    <property type="component" value="Chromosome 1"/>
</dbReference>
<protein>
    <submittedName>
        <fullName evidence="2">Uncharacterized protein</fullName>
    </submittedName>
</protein>
<name>J3KZM2_ORYBR</name>
<evidence type="ECO:0000313" key="3">
    <source>
        <dbReference type="Proteomes" id="UP000006038"/>
    </source>
</evidence>
<feature type="transmembrane region" description="Helical" evidence="1">
    <location>
        <begin position="166"/>
        <end position="186"/>
    </location>
</feature>
<feature type="transmembrane region" description="Helical" evidence="1">
    <location>
        <begin position="230"/>
        <end position="247"/>
    </location>
</feature>
<accession>J3KZM2</accession>
<organism evidence="2">
    <name type="scientific">Oryza brachyantha</name>
    <name type="common">malo sina</name>
    <dbReference type="NCBI Taxonomy" id="4533"/>
    <lineage>
        <taxon>Eukaryota</taxon>
        <taxon>Viridiplantae</taxon>
        <taxon>Streptophyta</taxon>
        <taxon>Embryophyta</taxon>
        <taxon>Tracheophyta</taxon>
        <taxon>Spermatophyta</taxon>
        <taxon>Magnoliopsida</taxon>
        <taxon>Liliopsida</taxon>
        <taxon>Poales</taxon>
        <taxon>Poaceae</taxon>
        <taxon>BOP clade</taxon>
        <taxon>Oryzoideae</taxon>
        <taxon>Oryzeae</taxon>
        <taxon>Oryzinae</taxon>
        <taxon>Oryza</taxon>
    </lineage>
</organism>
<feature type="transmembrane region" description="Helical" evidence="1">
    <location>
        <begin position="267"/>
        <end position="284"/>
    </location>
</feature>
<keyword evidence="3" id="KW-1185">Reference proteome</keyword>
<proteinExistence type="predicted"/>
<reference evidence="2" key="1">
    <citation type="journal article" date="2013" name="Nat. Commun.">
        <title>Whole-genome sequencing of Oryza brachyantha reveals mechanisms underlying Oryza genome evolution.</title>
        <authorList>
            <person name="Chen J."/>
            <person name="Huang Q."/>
            <person name="Gao D."/>
            <person name="Wang J."/>
            <person name="Lang Y."/>
            <person name="Liu T."/>
            <person name="Li B."/>
            <person name="Bai Z."/>
            <person name="Luis Goicoechea J."/>
            <person name="Liang C."/>
            <person name="Chen C."/>
            <person name="Zhang W."/>
            <person name="Sun S."/>
            <person name="Liao Y."/>
            <person name="Zhang X."/>
            <person name="Yang L."/>
            <person name="Song C."/>
            <person name="Wang M."/>
            <person name="Shi J."/>
            <person name="Liu G."/>
            <person name="Liu J."/>
            <person name="Zhou H."/>
            <person name="Zhou W."/>
            <person name="Yu Q."/>
            <person name="An N."/>
            <person name="Chen Y."/>
            <person name="Cai Q."/>
            <person name="Wang B."/>
            <person name="Liu B."/>
            <person name="Min J."/>
            <person name="Huang Y."/>
            <person name="Wu H."/>
            <person name="Li Z."/>
            <person name="Zhang Y."/>
            <person name="Yin Y."/>
            <person name="Song W."/>
            <person name="Jiang J."/>
            <person name="Jackson S.A."/>
            <person name="Wing R.A."/>
            <person name="Wang J."/>
            <person name="Chen M."/>
        </authorList>
    </citation>
    <scope>NUCLEOTIDE SEQUENCE [LARGE SCALE GENOMIC DNA]</scope>
    <source>
        <strain evidence="2">cv. IRGC 101232</strain>
    </source>
</reference>
<keyword evidence="1" id="KW-0472">Membrane</keyword>
<keyword evidence="1" id="KW-1133">Transmembrane helix</keyword>
<dbReference type="EnsemblPlants" id="OB01G24280.1">
    <property type="protein sequence ID" value="OB01G24280.1"/>
    <property type="gene ID" value="OB01G24280"/>
</dbReference>
<sequence length="363" mass="38878">MVCPVILAIALKKVDLKSEEHGTAAPITMLVAAAVALIFGTAPFLALCFSRRFFNGERRLPTNATNVLVPLSSVCLIGLASWIIHLILSERWAIVFPAFGVVLGLCVLIRTVVYCRAPVGPVDDDALDGRLEKSLEFLAGVTALLFLGLEGLALEAQVPQGGQHRLAAPLGASFVACVFGVLLVLLDMIPPLLRPITVSSLAVMFDVVMALAVTAVMWSIMHEILDEQRALLALLLPPFLIFMVWVYDATLGLRSGGVGEDEKPASLELAKVTFTGFLAVSVPVIRTGSLCSSTDWFLIFAASAIVSGFAWRLLTHYEMGKTANFASLCTHICVAIATVPFTAMAVYALQRKDTPDAKAPVPM</sequence>
<dbReference type="Gramene" id="OB01G24280.1">
    <property type="protein sequence ID" value="OB01G24280.1"/>
    <property type="gene ID" value="OB01G24280"/>
</dbReference>
<feature type="transmembrane region" description="Helical" evidence="1">
    <location>
        <begin position="325"/>
        <end position="349"/>
    </location>
</feature>
<feature type="transmembrane region" description="Helical" evidence="1">
    <location>
        <begin position="198"/>
        <end position="218"/>
    </location>
</feature>
<feature type="transmembrane region" description="Helical" evidence="1">
    <location>
        <begin position="27"/>
        <end position="47"/>
    </location>
</feature>
<evidence type="ECO:0000256" key="1">
    <source>
        <dbReference type="SAM" id="Phobius"/>
    </source>
</evidence>
<feature type="transmembrane region" description="Helical" evidence="1">
    <location>
        <begin position="95"/>
        <end position="114"/>
    </location>
</feature>